<comment type="similarity">
    <text evidence="1 4">Belongs to the short-chain dehydrogenases/reductases (SDR) family.</text>
</comment>
<dbReference type="AlphaFoldDB" id="A0A814Q509"/>
<dbReference type="Proteomes" id="UP000663829">
    <property type="component" value="Unassembled WGS sequence"/>
</dbReference>
<gene>
    <name evidence="5" type="ORF">GPM918_LOCUS19403</name>
    <name evidence="6" type="ORF">SRO942_LOCUS19400</name>
</gene>
<dbReference type="EMBL" id="CAJNOQ010005878">
    <property type="protein sequence ID" value="CAF1114755.1"/>
    <property type="molecule type" value="Genomic_DNA"/>
</dbReference>
<protein>
    <submittedName>
        <fullName evidence="5">Uncharacterized protein</fullName>
    </submittedName>
</protein>
<evidence type="ECO:0000313" key="5">
    <source>
        <dbReference type="EMBL" id="CAF1114755.1"/>
    </source>
</evidence>
<dbReference type="PANTHER" id="PTHR43391">
    <property type="entry name" value="RETINOL DEHYDROGENASE-RELATED"/>
    <property type="match status" value="1"/>
</dbReference>
<evidence type="ECO:0000313" key="6">
    <source>
        <dbReference type="EMBL" id="CAF3878819.1"/>
    </source>
</evidence>
<comment type="caution">
    <text evidence="5">The sequence shown here is derived from an EMBL/GenBank/DDBJ whole genome shotgun (WGS) entry which is preliminary data.</text>
</comment>
<evidence type="ECO:0000256" key="1">
    <source>
        <dbReference type="ARBA" id="ARBA00006484"/>
    </source>
</evidence>
<dbReference type="PROSITE" id="PS00061">
    <property type="entry name" value="ADH_SHORT"/>
    <property type="match status" value="1"/>
</dbReference>
<accession>A0A814Q509</accession>
<sequence length="332" mass="37664">MFAHLGHILFCNKSKKFFELFRLLFERRAAILLLTPTNYNVRLFKYHINPLYFISTKLTEQRELYISSDTSLYRIKIISMRSLQCESKFALVLIARREEELQKVAESCLPNCKSLIVKADVTKRNEVEYILTQAKIAFGRVNVWVNNVGLGIIRPVLQLTDDDVDKIIAANLKSALYGMQIAIKHFQDDQSGHGHCINISSVLGRIPYVGLRSMYSASKAALNSLTTNVRIDLKMDPKCQNIHLTTILPGMVQTGFSENGIGNTQEYTLPYLGPMPSTVQSVEDVCKVIADVINYKGNAPPRDVYTNPEHKALVRQYYNDIALFEDVLIPNQ</sequence>
<dbReference type="Gene3D" id="3.40.50.720">
    <property type="entry name" value="NAD(P)-binding Rossmann-like Domain"/>
    <property type="match status" value="1"/>
</dbReference>
<proteinExistence type="inferred from homology"/>
<keyword evidence="7" id="KW-1185">Reference proteome</keyword>
<evidence type="ECO:0000256" key="3">
    <source>
        <dbReference type="ARBA" id="ARBA00023002"/>
    </source>
</evidence>
<name>A0A814Q509_9BILA</name>
<dbReference type="GO" id="GO:0005829">
    <property type="term" value="C:cytosol"/>
    <property type="evidence" value="ECO:0007669"/>
    <property type="project" value="TreeGrafter"/>
</dbReference>
<dbReference type="InterPro" id="IPR002347">
    <property type="entry name" value="SDR_fam"/>
</dbReference>
<evidence type="ECO:0000256" key="4">
    <source>
        <dbReference type="RuleBase" id="RU000363"/>
    </source>
</evidence>
<keyword evidence="2" id="KW-0521">NADP</keyword>
<dbReference type="PANTHER" id="PTHR43391:SF14">
    <property type="entry name" value="DEHYDROGENASE_REDUCTASE SDR FAMILY PROTEIN 7-LIKE"/>
    <property type="match status" value="1"/>
</dbReference>
<dbReference type="EMBL" id="CAJOBC010005878">
    <property type="protein sequence ID" value="CAF3878819.1"/>
    <property type="molecule type" value="Genomic_DNA"/>
</dbReference>
<dbReference type="SUPFAM" id="SSF51735">
    <property type="entry name" value="NAD(P)-binding Rossmann-fold domains"/>
    <property type="match status" value="1"/>
</dbReference>
<dbReference type="PRINTS" id="PR00081">
    <property type="entry name" value="GDHRDH"/>
</dbReference>
<dbReference type="InterPro" id="IPR036291">
    <property type="entry name" value="NAD(P)-bd_dom_sf"/>
</dbReference>
<dbReference type="Proteomes" id="UP000681722">
    <property type="component" value="Unassembled WGS sequence"/>
</dbReference>
<evidence type="ECO:0000256" key="2">
    <source>
        <dbReference type="ARBA" id="ARBA00022857"/>
    </source>
</evidence>
<organism evidence="5 7">
    <name type="scientific">Didymodactylos carnosus</name>
    <dbReference type="NCBI Taxonomy" id="1234261"/>
    <lineage>
        <taxon>Eukaryota</taxon>
        <taxon>Metazoa</taxon>
        <taxon>Spiralia</taxon>
        <taxon>Gnathifera</taxon>
        <taxon>Rotifera</taxon>
        <taxon>Eurotatoria</taxon>
        <taxon>Bdelloidea</taxon>
        <taxon>Philodinida</taxon>
        <taxon>Philodinidae</taxon>
        <taxon>Didymodactylos</taxon>
    </lineage>
</organism>
<dbReference type="PRINTS" id="PR00080">
    <property type="entry name" value="SDRFAMILY"/>
</dbReference>
<dbReference type="InterPro" id="IPR020904">
    <property type="entry name" value="Sc_DH/Rdtase_CS"/>
</dbReference>
<evidence type="ECO:0000313" key="7">
    <source>
        <dbReference type="Proteomes" id="UP000663829"/>
    </source>
</evidence>
<dbReference type="Pfam" id="PF00106">
    <property type="entry name" value="adh_short"/>
    <property type="match status" value="1"/>
</dbReference>
<dbReference type="GO" id="GO:0016491">
    <property type="term" value="F:oxidoreductase activity"/>
    <property type="evidence" value="ECO:0007669"/>
    <property type="project" value="UniProtKB-KW"/>
</dbReference>
<keyword evidence="3" id="KW-0560">Oxidoreductase</keyword>
<dbReference type="OrthoDB" id="47007at2759"/>
<reference evidence="5" key="1">
    <citation type="submission" date="2021-02" db="EMBL/GenBank/DDBJ databases">
        <authorList>
            <person name="Nowell W R."/>
        </authorList>
    </citation>
    <scope>NUCLEOTIDE SEQUENCE</scope>
</reference>
<dbReference type="CDD" id="cd05233">
    <property type="entry name" value="SDR_c"/>
    <property type="match status" value="1"/>
</dbReference>